<protein>
    <submittedName>
        <fullName evidence="1">Uncharacterized protein</fullName>
    </submittedName>
</protein>
<sequence>MTNLWLDLPKEKTKEILERAVESGALKKEFVDYILKEEDEEDE</sequence>
<organism evidence="1">
    <name type="scientific">viral metagenome</name>
    <dbReference type="NCBI Taxonomy" id="1070528"/>
    <lineage>
        <taxon>unclassified sequences</taxon>
        <taxon>metagenomes</taxon>
        <taxon>organismal metagenomes</taxon>
    </lineage>
</organism>
<reference evidence="1" key="1">
    <citation type="submission" date="2020-03" db="EMBL/GenBank/DDBJ databases">
        <title>The deep terrestrial virosphere.</title>
        <authorList>
            <person name="Holmfeldt K."/>
            <person name="Nilsson E."/>
            <person name="Simone D."/>
            <person name="Lopez-Fernandez M."/>
            <person name="Wu X."/>
            <person name="de Brujin I."/>
            <person name="Lundin D."/>
            <person name="Andersson A."/>
            <person name="Bertilsson S."/>
            <person name="Dopson M."/>
        </authorList>
    </citation>
    <scope>NUCLEOTIDE SEQUENCE</scope>
    <source>
        <strain evidence="1">MM415A05386</strain>
    </source>
</reference>
<name>A0A6M3JGL0_9ZZZZ</name>
<dbReference type="EMBL" id="MT141661">
    <property type="protein sequence ID" value="QJA68920.1"/>
    <property type="molecule type" value="Genomic_DNA"/>
</dbReference>
<evidence type="ECO:0000313" key="1">
    <source>
        <dbReference type="EMBL" id="QJA68920.1"/>
    </source>
</evidence>
<accession>A0A6M3JGL0</accession>
<proteinExistence type="predicted"/>
<dbReference type="AlphaFoldDB" id="A0A6M3JGL0"/>
<gene>
    <name evidence="1" type="ORF">MM415A05386_0005</name>
</gene>